<dbReference type="InterPro" id="IPR019775">
    <property type="entry name" value="WD40_repeat_CS"/>
</dbReference>
<dbReference type="PRINTS" id="PR00320">
    <property type="entry name" value="GPROTEINBRPT"/>
</dbReference>
<evidence type="ECO:0000256" key="3">
    <source>
        <dbReference type="ARBA" id="ARBA00022737"/>
    </source>
</evidence>
<dbReference type="SMART" id="SM00320">
    <property type="entry name" value="WD40"/>
    <property type="match status" value="6"/>
</dbReference>
<feature type="repeat" description="WD" evidence="4">
    <location>
        <begin position="218"/>
        <end position="257"/>
    </location>
</feature>
<dbReference type="InterPro" id="IPR036047">
    <property type="entry name" value="F-box-like_dom_sf"/>
</dbReference>
<dbReference type="InterPro" id="IPR015943">
    <property type="entry name" value="WD40/YVTN_repeat-like_dom_sf"/>
</dbReference>
<dbReference type="PROSITE" id="PS50082">
    <property type="entry name" value="WD_REPEATS_2"/>
    <property type="match status" value="5"/>
</dbReference>
<evidence type="ECO:0000313" key="7">
    <source>
        <dbReference type="Proteomes" id="UP000799421"/>
    </source>
</evidence>
<feature type="repeat" description="WD" evidence="4">
    <location>
        <begin position="259"/>
        <end position="302"/>
    </location>
</feature>
<protein>
    <submittedName>
        <fullName evidence="6">WD40 repeat-like protein</fullName>
    </submittedName>
</protein>
<dbReference type="Pfam" id="PF12937">
    <property type="entry name" value="F-box-like"/>
    <property type="match status" value="1"/>
</dbReference>
<dbReference type="Pfam" id="PF00400">
    <property type="entry name" value="WD40"/>
    <property type="match status" value="5"/>
</dbReference>
<keyword evidence="7" id="KW-1185">Reference proteome</keyword>
<sequence>MALPDEGYSDGTHSEMTDSEMAFAGSEDDMSRLLSLALRLSPDQRKSVVEKLIESLPNHDKEAIARYCASLTHFDPSQYLPNELMLSVLSYLSPRDLLACGSVSRAWRDRALDEKLWRCCFAQEGWRLDGDKINKVEAAAADFLRRQGGYEPKGKARLMDWSPDPRTKPSLFRPGSVEEGRPRISWPYLFKHRTRLERNWEKDGSYGMFSLPHPNHPHEGHTECVYTVQFTPLYVVSGSRDRTIRRWDLTKRRLIGQPLVGHTASVLCLQFDERPRHDMIISGGSDANVIIWRFSSGEIVRKLDRAHDESVLNLRFDDRYLVTCSKDNVVKVWNRHAIDCDDPIVPTYKLDECANIPLSLDADGRIPEFTLLAQLLGHQAAVNAVMIHDNTIISASGDRSIRAWNIKEANMVKQYSGHAKGIACVQYDGRRIVSGSSDNTIRIYDAATQSEIACLIGHSNLVRTVQARFGDLDTVTDDMLDVRNNTQAAARADQPRTHAVDNNRIFKLQFDARRIICCSQNRVVVGWDFANGDRDLECVGDWCLETV</sequence>
<dbReference type="CDD" id="cd00200">
    <property type="entry name" value="WD40"/>
    <property type="match status" value="1"/>
</dbReference>
<keyword evidence="2 4" id="KW-0853">WD repeat</keyword>
<dbReference type="SMART" id="SM00256">
    <property type="entry name" value="FBOX"/>
    <property type="match status" value="1"/>
</dbReference>
<dbReference type="InterPro" id="IPR020472">
    <property type="entry name" value="WD40_PAC1"/>
</dbReference>
<gene>
    <name evidence="6" type="ORF">K470DRAFT_281942</name>
</gene>
<keyword evidence="3" id="KW-0677">Repeat</keyword>
<organism evidence="6 7">
    <name type="scientific">Piedraia hortae CBS 480.64</name>
    <dbReference type="NCBI Taxonomy" id="1314780"/>
    <lineage>
        <taxon>Eukaryota</taxon>
        <taxon>Fungi</taxon>
        <taxon>Dikarya</taxon>
        <taxon>Ascomycota</taxon>
        <taxon>Pezizomycotina</taxon>
        <taxon>Dothideomycetes</taxon>
        <taxon>Dothideomycetidae</taxon>
        <taxon>Capnodiales</taxon>
        <taxon>Piedraiaceae</taxon>
        <taxon>Piedraia</taxon>
    </lineage>
</organism>
<dbReference type="InterPro" id="IPR050995">
    <property type="entry name" value="WD-F-box_domain-protein"/>
</dbReference>
<dbReference type="EMBL" id="MU005979">
    <property type="protein sequence ID" value="KAF2860636.1"/>
    <property type="molecule type" value="Genomic_DNA"/>
</dbReference>
<evidence type="ECO:0000313" key="6">
    <source>
        <dbReference type="EMBL" id="KAF2860636.1"/>
    </source>
</evidence>
<reference evidence="6" key="1">
    <citation type="journal article" date="2020" name="Stud. Mycol.">
        <title>101 Dothideomycetes genomes: a test case for predicting lifestyles and emergence of pathogens.</title>
        <authorList>
            <person name="Haridas S."/>
            <person name="Albert R."/>
            <person name="Binder M."/>
            <person name="Bloem J."/>
            <person name="Labutti K."/>
            <person name="Salamov A."/>
            <person name="Andreopoulos B."/>
            <person name="Baker S."/>
            <person name="Barry K."/>
            <person name="Bills G."/>
            <person name="Bluhm B."/>
            <person name="Cannon C."/>
            <person name="Castanera R."/>
            <person name="Culley D."/>
            <person name="Daum C."/>
            <person name="Ezra D."/>
            <person name="Gonzalez J."/>
            <person name="Henrissat B."/>
            <person name="Kuo A."/>
            <person name="Liang C."/>
            <person name="Lipzen A."/>
            <person name="Lutzoni F."/>
            <person name="Magnuson J."/>
            <person name="Mondo S."/>
            <person name="Nolan M."/>
            <person name="Ohm R."/>
            <person name="Pangilinan J."/>
            <person name="Park H.-J."/>
            <person name="Ramirez L."/>
            <person name="Alfaro M."/>
            <person name="Sun H."/>
            <person name="Tritt A."/>
            <person name="Yoshinaga Y."/>
            <person name="Zwiers L.-H."/>
            <person name="Turgeon B."/>
            <person name="Goodwin S."/>
            <person name="Spatafora J."/>
            <person name="Crous P."/>
            <person name="Grigoriev I."/>
        </authorList>
    </citation>
    <scope>NUCLEOTIDE SEQUENCE</scope>
    <source>
        <strain evidence="6">CBS 480.64</strain>
    </source>
</reference>
<dbReference type="Gene3D" id="2.130.10.10">
    <property type="entry name" value="YVTN repeat-like/Quinoprotein amine dehydrogenase"/>
    <property type="match status" value="2"/>
</dbReference>
<evidence type="ECO:0000256" key="4">
    <source>
        <dbReference type="PROSITE-ProRule" id="PRU00221"/>
    </source>
</evidence>
<dbReference type="InterPro" id="IPR001680">
    <property type="entry name" value="WD40_rpt"/>
</dbReference>
<dbReference type="SUPFAM" id="SSF50978">
    <property type="entry name" value="WD40 repeat-like"/>
    <property type="match status" value="1"/>
</dbReference>
<dbReference type="PANTHER" id="PTHR14604">
    <property type="entry name" value="WD40 REPEAT PF20"/>
    <property type="match status" value="1"/>
</dbReference>
<dbReference type="PROSITE" id="PS50294">
    <property type="entry name" value="WD_REPEATS_REGION"/>
    <property type="match status" value="5"/>
</dbReference>
<comment type="similarity">
    <text evidence="1">Belongs to the WD repeat MET30/SCONB/SCON-2 family.</text>
</comment>
<dbReference type="PANTHER" id="PTHR14604:SF4">
    <property type="entry name" value="F-BOX DOMAIN-CONTAINING PROTEIN"/>
    <property type="match status" value="1"/>
</dbReference>
<accession>A0A6A7BZ55</accession>
<dbReference type="InterPro" id="IPR036322">
    <property type="entry name" value="WD40_repeat_dom_sf"/>
</dbReference>
<name>A0A6A7BZ55_9PEZI</name>
<dbReference type="OrthoDB" id="19711at2759"/>
<dbReference type="AlphaFoldDB" id="A0A6A7BZ55"/>
<evidence type="ECO:0000256" key="2">
    <source>
        <dbReference type="ARBA" id="ARBA00022574"/>
    </source>
</evidence>
<dbReference type="PROSITE" id="PS00678">
    <property type="entry name" value="WD_REPEATS_1"/>
    <property type="match status" value="1"/>
</dbReference>
<feature type="repeat" description="WD" evidence="4">
    <location>
        <begin position="415"/>
        <end position="454"/>
    </location>
</feature>
<dbReference type="InterPro" id="IPR001810">
    <property type="entry name" value="F-box_dom"/>
</dbReference>
<evidence type="ECO:0000259" key="5">
    <source>
        <dbReference type="PROSITE" id="PS50181"/>
    </source>
</evidence>
<dbReference type="Proteomes" id="UP000799421">
    <property type="component" value="Unassembled WGS sequence"/>
</dbReference>
<dbReference type="PROSITE" id="PS50181">
    <property type="entry name" value="FBOX"/>
    <property type="match status" value="1"/>
</dbReference>
<feature type="repeat" description="WD" evidence="4">
    <location>
        <begin position="375"/>
        <end position="414"/>
    </location>
</feature>
<feature type="domain" description="F-box" evidence="5">
    <location>
        <begin position="74"/>
        <end position="120"/>
    </location>
</feature>
<proteinExistence type="inferred from homology"/>
<evidence type="ECO:0000256" key="1">
    <source>
        <dbReference type="ARBA" id="ARBA00007968"/>
    </source>
</evidence>
<feature type="repeat" description="WD" evidence="4">
    <location>
        <begin position="304"/>
        <end position="334"/>
    </location>
</feature>
<dbReference type="Gene3D" id="1.20.1280.50">
    <property type="match status" value="1"/>
</dbReference>
<dbReference type="SUPFAM" id="SSF81383">
    <property type="entry name" value="F-box domain"/>
    <property type="match status" value="1"/>
</dbReference>